<accession>A0ABM8DTM1</accession>
<feature type="transmembrane region" description="Helical" evidence="7">
    <location>
        <begin position="351"/>
        <end position="369"/>
    </location>
</feature>
<feature type="transmembrane region" description="Helical" evidence="7">
    <location>
        <begin position="230"/>
        <end position="249"/>
    </location>
</feature>
<feature type="transmembrane region" description="Helical" evidence="7">
    <location>
        <begin position="310"/>
        <end position="331"/>
    </location>
</feature>
<comment type="subcellular location">
    <subcellularLocation>
        <location evidence="1">Cell membrane</location>
        <topology evidence="1">Multi-pass membrane protein</topology>
    </subcellularLocation>
</comment>
<proteinExistence type="inferred from homology"/>
<evidence type="ECO:0000256" key="2">
    <source>
        <dbReference type="ARBA" id="ARBA00008929"/>
    </source>
</evidence>
<reference evidence="9" key="1">
    <citation type="journal article" date="2023" name="Int. J. Syst. Evol. Microbiol.">
        <title>Mesoterricola silvestris gen. nov., sp. nov., Mesoterricola sediminis sp. nov., Geothrix oryzae sp. nov., Geothrix edaphica sp. nov., Geothrix rubra sp. nov., and Geothrix limicola sp. nov., six novel members of Acidobacteriota isolated from soils.</title>
        <authorList>
            <person name="Itoh H."/>
            <person name="Sugisawa Y."/>
            <person name="Mise K."/>
            <person name="Xu Z."/>
            <person name="Kuniyasu M."/>
            <person name="Ushijima N."/>
            <person name="Kawano K."/>
            <person name="Kobayashi E."/>
            <person name="Shiratori Y."/>
            <person name="Masuda Y."/>
            <person name="Senoo K."/>
        </authorList>
    </citation>
    <scope>NUCLEOTIDE SEQUENCE [LARGE SCALE GENOMIC DNA]</scope>
    <source>
        <strain evidence="9">Red222</strain>
    </source>
</reference>
<dbReference type="PANTHER" id="PTHR43044:SF2">
    <property type="entry name" value="POLYSULPHIDE REDUCTASE NRFD"/>
    <property type="match status" value="1"/>
</dbReference>
<evidence type="ECO:0000313" key="9">
    <source>
        <dbReference type="Proteomes" id="UP001242010"/>
    </source>
</evidence>
<feature type="transmembrane region" description="Helical" evidence="7">
    <location>
        <begin position="421"/>
        <end position="442"/>
    </location>
</feature>
<gene>
    <name evidence="8" type="ORF">GETHOR_25230</name>
</gene>
<evidence type="ECO:0000256" key="1">
    <source>
        <dbReference type="ARBA" id="ARBA00004651"/>
    </source>
</evidence>
<feature type="transmembrane region" description="Helical" evidence="7">
    <location>
        <begin position="168"/>
        <end position="190"/>
    </location>
</feature>
<feature type="transmembrane region" description="Helical" evidence="7">
    <location>
        <begin position="269"/>
        <end position="289"/>
    </location>
</feature>
<evidence type="ECO:0000256" key="4">
    <source>
        <dbReference type="ARBA" id="ARBA00022692"/>
    </source>
</evidence>
<feature type="transmembrane region" description="Helical" evidence="7">
    <location>
        <begin position="47"/>
        <end position="71"/>
    </location>
</feature>
<dbReference type="EMBL" id="AP027079">
    <property type="protein sequence ID" value="BDU70422.1"/>
    <property type="molecule type" value="Genomic_DNA"/>
</dbReference>
<evidence type="ECO:0000256" key="3">
    <source>
        <dbReference type="ARBA" id="ARBA00022475"/>
    </source>
</evidence>
<feature type="transmembrane region" description="Helical" evidence="7">
    <location>
        <begin position="376"/>
        <end position="401"/>
    </location>
</feature>
<evidence type="ECO:0000256" key="5">
    <source>
        <dbReference type="ARBA" id="ARBA00022989"/>
    </source>
</evidence>
<feature type="transmembrane region" description="Helical" evidence="7">
    <location>
        <begin position="91"/>
        <end position="111"/>
    </location>
</feature>
<keyword evidence="5 7" id="KW-1133">Transmembrane helix</keyword>
<dbReference type="Pfam" id="PF03916">
    <property type="entry name" value="NrfD"/>
    <property type="match status" value="1"/>
</dbReference>
<organism evidence="8 9">
    <name type="scientific">Geothrix oryzae</name>
    <dbReference type="NCBI Taxonomy" id="2927975"/>
    <lineage>
        <taxon>Bacteria</taxon>
        <taxon>Pseudomonadati</taxon>
        <taxon>Acidobacteriota</taxon>
        <taxon>Holophagae</taxon>
        <taxon>Holophagales</taxon>
        <taxon>Holophagaceae</taxon>
        <taxon>Geothrix</taxon>
    </lineage>
</organism>
<keyword evidence="4 7" id="KW-0812">Transmembrane</keyword>
<dbReference type="RefSeq" id="WP_286354140.1">
    <property type="nucleotide sequence ID" value="NZ_AP027079.1"/>
</dbReference>
<evidence type="ECO:0000313" key="8">
    <source>
        <dbReference type="EMBL" id="BDU70422.1"/>
    </source>
</evidence>
<name>A0ABM8DTM1_9BACT</name>
<keyword evidence="6 7" id="KW-0472">Membrane</keyword>
<dbReference type="Proteomes" id="UP001242010">
    <property type="component" value="Chromosome"/>
</dbReference>
<keyword evidence="9" id="KW-1185">Reference proteome</keyword>
<evidence type="ECO:0000256" key="7">
    <source>
        <dbReference type="SAM" id="Phobius"/>
    </source>
</evidence>
<protein>
    <submittedName>
        <fullName evidence="8">Polysulfide reductase chain C</fullName>
    </submittedName>
</protein>
<dbReference type="PANTHER" id="PTHR43044">
    <property type="match status" value="1"/>
</dbReference>
<feature type="transmembrane region" description="Helical" evidence="7">
    <location>
        <begin position="123"/>
        <end position="148"/>
    </location>
</feature>
<evidence type="ECO:0000256" key="6">
    <source>
        <dbReference type="ARBA" id="ARBA00023136"/>
    </source>
</evidence>
<comment type="similarity">
    <text evidence="2">Belongs to the NrfD family.</text>
</comment>
<keyword evidence="3" id="KW-1003">Cell membrane</keyword>
<dbReference type="InterPro" id="IPR005614">
    <property type="entry name" value="NrfD-like"/>
</dbReference>
<sequence length="468" mass="52928">MRTDAAIPAGDIPEGLVEPSLYVGKVTPGSLDDQVLAFPETKPPRKWYFALAITLTAALIGVVSIGYTFYLGIGAWGNSSPVFWAFDIINFVFWVGIGHAGTLISAILFLFRKRWRNAIARFAEAMTIFAVICAVIFPLIHVGRPWLAYWLFPYPNQRALWTNFRSPLLWDVFAVNTYFSVSLMFWYLGLIPDIASMRDRTTSKLRKVIYTVLAMGWRGAASHWQHYEKAYLLLAGLATGLVLSVHSVVSFDFATSVVPGWHMTIFPPYFVAGAIFAGFAMVVMVLVVVRETMELKNLITMRHLDVMNKVILSMSCIMGYSYMMEGFTAWYSMNEFLHHGFMNIITGTYGWAGWVTISCNILIPQILWFKKARASYFWMILVATGVTIGMWFERFVIIVISLHQDYLPSAWRIYKPTMVDFGILLGTFGIFFTLVLLFARVLPVIATTEVKAILPDAQPSHHGDDHHV</sequence>